<dbReference type="Pfam" id="PF02643">
    <property type="entry name" value="DUF192"/>
    <property type="match status" value="1"/>
</dbReference>
<dbReference type="InterPro" id="IPR003795">
    <property type="entry name" value="DUF192"/>
</dbReference>
<keyword evidence="2" id="KW-1185">Reference proteome</keyword>
<dbReference type="EMBL" id="JACHXA010000004">
    <property type="protein sequence ID" value="MBB3065491.1"/>
    <property type="molecule type" value="Genomic_DNA"/>
</dbReference>
<dbReference type="PANTHER" id="PTHR37953:SF1">
    <property type="entry name" value="UPF0127 PROTEIN MJ1496"/>
    <property type="match status" value="1"/>
</dbReference>
<reference evidence="1 2" key="1">
    <citation type="submission" date="2020-08" db="EMBL/GenBank/DDBJ databases">
        <title>Genomic Encyclopedia of Type Strains, Phase III (KMG-III): the genomes of soil and plant-associated and newly described type strains.</title>
        <authorList>
            <person name="Whitman W."/>
        </authorList>
    </citation>
    <scope>NUCLEOTIDE SEQUENCE [LARGE SCALE GENOMIC DNA]</scope>
    <source>
        <strain evidence="1 2">CECT 8803</strain>
    </source>
</reference>
<gene>
    <name evidence="1" type="ORF">FHR98_001778</name>
</gene>
<sequence>MVKPNPLARQVKARQATAMFRKLLSISLLIGVFWITAALAQSSPEEVYFEKDRLVIETLEGKRFAFTIELAITPKQQARGLMYRRGMAADSGMLFITDTPREISMWMKNTFIPLDMLFVDGQGVIVKIASGTVPHSLETVASGQAVKAVLEINAGVSEQLGITEGSRLLYPTFE</sequence>
<dbReference type="RefSeq" id="WP_221205811.1">
    <property type="nucleotide sequence ID" value="NZ_JACHXA010000004.1"/>
</dbReference>
<dbReference type="InterPro" id="IPR038695">
    <property type="entry name" value="Saro_0823-like_sf"/>
</dbReference>
<dbReference type="AlphaFoldDB" id="A0A839SRS6"/>
<evidence type="ECO:0008006" key="3">
    <source>
        <dbReference type="Google" id="ProtNLM"/>
    </source>
</evidence>
<protein>
    <recommendedName>
        <fullName evidence="3">DUF192 domain-containing protein</fullName>
    </recommendedName>
</protein>
<organism evidence="1 2">
    <name type="scientific">Limibacillus halophilus</name>
    <dbReference type="NCBI Taxonomy" id="1579333"/>
    <lineage>
        <taxon>Bacteria</taxon>
        <taxon>Pseudomonadati</taxon>
        <taxon>Pseudomonadota</taxon>
        <taxon>Alphaproteobacteria</taxon>
        <taxon>Rhodospirillales</taxon>
        <taxon>Rhodovibrionaceae</taxon>
        <taxon>Limibacillus</taxon>
    </lineage>
</organism>
<dbReference type="Gene3D" id="2.60.120.1140">
    <property type="entry name" value="Protein of unknown function DUF192"/>
    <property type="match status" value="1"/>
</dbReference>
<accession>A0A839SRS6</accession>
<dbReference type="PANTHER" id="PTHR37953">
    <property type="entry name" value="UPF0127 PROTEIN MJ1496"/>
    <property type="match status" value="1"/>
</dbReference>
<comment type="caution">
    <text evidence="1">The sequence shown here is derived from an EMBL/GenBank/DDBJ whole genome shotgun (WGS) entry which is preliminary data.</text>
</comment>
<dbReference type="Proteomes" id="UP000581135">
    <property type="component" value="Unassembled WGS sequence"/>
</dbReference>
<proteinExistence type="predicted"/>
<evidence type="ECO:0000313" key="2">
    <source>
        <dbReference type="Proteomes" id="UP000581135"/>
    </source>
</evidence>
<name>A0A839SRS6_9PROT</name>
<evidence type="ECO:0000313" key="1">
    <source>
        <dbReference type="EMBL" id="MBB3065491.1"/>
    </source>
</evidence>